<keyword evidence="1" id="KW-0694">RNA-binding</keyword>
<dbReference type="AlphaFoldDB" id="A0A0W8FS84"/>
<dbReference type="PROSITE" id="PS50102">
    <property type="entry name" value="RRM"/>
    <property type="match status" value="1"/>
</dbReference>
<evidence type="ECO:0000256" key="2">
    <source>
        <dbReference type="SAM" id="MobiDB-lite"/>
    </source>
</evidence>
<dbReference type="CDD" id="cd21608">
    <property type="entry name" value="RRM2_NsCP33_like"/>
    <property type="match status" value="1"/>
</dbReference>
<name>A0A0W8FS84_9ZZZZ</name>
<dbReference type="InterPro" id="IPR035979">
    <property type="entry name" value="RBD_domain_sf"/>
</dbReference>
<feature type="region of interest" description="Disordered" evidence="2">
    <location>
        <begin position="80"/>
        <end position="122"/>
    </location>
</feature>
<organism evidence="4">
    <name type="scientific">hydrocarbon metagenome</name>
    <dbReference type="NCBI Taxonomy" id="938273"/>
    <lineage>
        <taxon>unclassified sequences</taxon>
        <taxon>metagenomes</taxon>
        <taxon>ecological metagenomes</taxon>
    </lineage>
</organism>
<gene>
    <name evidence="4" type="ORF">ASZ90_006537</name>
</gene>
<dbReference type="Pfam" id="PF00076">
    <property type="entry name" value="RRM_1"/>
    <property type="match status" value="1"/>
</dbReference>
<evidence type="ECO:0000313" key="4">
    <source>
        <dbReference type="EMBL" id="KUG23652.1"/>
    </source>
</evidence>
<dbReference type="InterPro" id="IPR000504">
    <property type="entry name" value="RRM_dom"/>
</dbReference>
<evidence type="ECO:0000259" key="3">
    <source>
        <dbReference type="PROSITE" id="PS50102"/>
    </source>
</evidence>
<feature type="compositionally biased region" description="Gly residues" evidence="2">
    <location>
        <begin position="86"/>
        <end position="122"/>
    </location>
</feature>
<protein>
    <submittedName>
        <fullName evidence="4">Rna-binding region rnp-1</fullName>
    </submittedName>
</protein>
<reference evidence="4" key="1">
    <citation type="journal article" date="2015" name="Proc. Natl. Acad. Sci. U.S.A.">
        <title>Networks of energetic and metabolic interactions define dynamics in microbial communities.</title>
        <authorList>
            <person name="Embree M."/>
            <person name="Liu J.K."/>
            <person name="Al-Bassam M.M."/>
            <person name="Zengler K."/>
        </authorList>
    </citation>
    <scope>NUCLEOTIDE SEQUENCE</scope>
</reference>
<dbReference type="InterPro" id="IPR052462">
    <property type="entry name" value="SLIRP/GR-RBP-like"/>
</dbReference>
<sequence>MNKNLYVGNLSYKITDDDLKSNFSEAGEVASATIIKDKFTGQSKGFGFVEMKTEEGATEAIKKFNGGMLDGKAITVNEARPKKEFGAGGGGPRGGGNRGGGGFRGGNRGGGGGNRGGGGGRY</sequence>
<dbReference type="SMART" id="SM00360">
    <property type="entry name" value="RRM"/>
    <property type="match status" value="1"/>
</dbReference>
<accession>A0A0W8FS84</accession>
<dbReference type="InterPro" id="IPR048289">
    <property type="entry name" value="RRM2_NsCP33-like"/>
</dbReference>
<dbReference type="Gene3D" id="3.30.70.330">
    <property type="match status" value="1"/>
</dbReference>
<dbReference type="PANTHER" id="PTHR48027">
    <property type="entry name" value="HETEROGENEOUS NUCLEAR RIBONUCLEOPROTEIN 87F-RELATED"/>
    <property type="match status" value="1"/>
</dbReference>
<feature type="domain" description="RRM" evidence="3">
    <location>
        <begin position="3"/>
        <end position="81"/>
    </location>
</feature>
<proteinExistence type="predicted"/>
<dbReference type="EMBL" id="LNQE01000891">
    <property type="protein sequence ID" value="KUG23652.1"/>
    <property type="molecule type" value="Genomic_DNA"/>
</dbReference>
<comment type="caution">
    <text evidence="4">The sequence shown here is derived from an EMBL/GenBank/DDBJ whole genome shotgun (WGS) entry which is preliminary data.</text>
</comment>
<dbReference type="GO" id="GO:0003723">
    <property type="term" value="F:RNA binding"/>
    <property type="evidence" value="ECO:0007669"/>
    <property type="project" value="UniProtKB-KW"/>
</dbReference>
<dbReference type="SUPFAM" id="SSF54928">
    <property type="entry name" value="RNA-binding domain, RBD"/>
    <property type="match status" value="1"/>
</dbReference>
<dbReference type="InterPro" id="IPR012677">
    <property type="entry name" value="Nucleotide-bd_a/b_plait_sf"/>
</dbReference>
<evidence type="ECO:0000256" key="1">
    <source>
        <dbReference type="ARBA" id="ARBA00022884"/>
    </source>
</evidence>